<gene>
    <name evidence="2" type="ORF">GCM10023092_01130</name>
</gene>
<sequence length="501" mass="57723">MRVRGFLMTLGLLLAGLPLWAIQVTVSHATFYTNDSNGRTANITLSWRAAASNLHYTTDQAGKWVTTLQCILRWSDHTGILAEKVFKVNTPERSSQEEARNQIIGDQYAYTMPPGKYHVELILFEMKKQGELFQYTDSIIIPPFAEDSLRLSSVELLDTSWEAVSDVVYARNNRIDIPLASDFVDDTKTYLHFYYETYRGNNFKGKSGPYFIKTYISTKPYGSPVIGYEKADSLTGNERDIHYGEFPIENLSSGNYYLNVVIADKYSWVQDKQCIFFQRFNTRKKEVKNVENISAPTTLEKEPDSNGVTHVFDLTTTFVGKYTPVQVKAILRMLSLIADPGENLIINGFLSKPDELYSKYFIYNFWEKRNKKDPGKAWLDYAEKIKEVNRIFSNGRIPGYMTDRGRIYIQYGKPNDRIIVNNENGSNPYEVWQYYSSEKTGLDGLFLFYKPARTLSGYQLLHSTFPDEKRNPNWRSFLYLNNLTSGYNNENSQAEQLIGNK</sequence>
<dbReference type="EMBL" id="BAABEZ010000001">
    <property type="protein sequence ID" value="GAA4448495.1"/>
    <property type="molecule type" value="Genomic_DNA"/>
</dbReference>
<proteinExistence type="predicted"/>
<accession>A0ABP8MFA4</accession>
<feature type="domain" description="GWxTD" evidence="1">
    <location>
        <begin position="363"/>
        <end position="461"/>
    </location>
</feature>
<organism evidence="2 3">
    <name type="scientific">Rurimicrobium arvi</name>
    <dbReference type="NCBI Taxonomy" id="2049916"/>
    <lineage>
        <taxon>Bacteria</taxon>
        <taxon>Pseudomonadati</taxon>
        <taxon>Bacteroidota</taxon>
        <taxon>Chitinophagia</taxon>
        <taxon>Chitinophagales</taxon>
        <taxon>Chitinophagaceae</taxon>
        <taxon>Rurimicrobium</taxon>
    </lineage>
</organism>
<dbReference type="InterPro" id="IPR030959">
    <property type="entry name" value="GWxTD_dom"/>
</dbReference>
<dbReference type="Proteomes" id="UP001501410">
    <property type="component" value="Unassembled WGS sequence"/>
</dbReference>
<keyword evidence="3" id="KW-1185">Reference proteome</keyword>
<name>A0ABP8MFA4_9BACT</name>
<evidence type="ECO:0000259" key="1">
    <source>
        <dbReference type="Pfam" id="PF20094"/>
    </source>
</evidence>
<evidence type="ECO:0000313" key="3">
    <source>
        <dbReference type="Proteomes" id="UP001501410"/>
    </source>
</evidence>
<dbReference type="Pfam" id="PF20094">
    <property type="entry name" value="GWxTD_dom"/>
    <property type="match status" value="1"/>
</dbReference>
<dbReference type="RefSeq" id="WP_344821615.1">
    <property type="nucleotide sequence ID" value="NZ_BAABEZ010000001.1"/>
</dbReference>
<dbReference type="NCBIfam" id="TIGR04514">
    <property type="entry name" value="GWxTD_dom"/>
    <property type="match status" value="1"/>
</dbReference>
<reference evidence="3" key="1">
    <citation type="journal article" date="2019" name="Int. J. Syst. Evol. Microbiol.">
        <title>The Global Catalogue of Microorganisms (GCM) 10K type strain sequencing project: providing services to taxonomists for standard genome sequencing and annotation.</title>
        <authorList>
            <consortium name="The Broad Institute Genomics Platform"/>
            <consortium name="The Broad Institute Genome Sequencing Center for Infectious Disease"/>
            <person name="Wu L."/>
            <person name="Ma J."/>
        </authorList>
    </citation>
    <scope>NUCLEOTIDE SEQUENCE [LARGE SCALE GENOMIC DNA]</scope>
    <source>
        <strain evidence="3">JCM 31921</strain>
    </source>
</reference>
<protein>
    <recommendedName>
        <fullName evidence="1">GWxTD domain-containing protein</fullName>
    </recommendedName>
</protein>
<comment type="caution">
    <text evidence="2">The sequence shown here is derived from an EMBL/GenBank/DDBJ whole genome shotgun (WGS) entry which is preliminary data.</text>
</comment>
<evidence type="ECO:0000313" key="2">
    <source>
        <dbReference type="EMBL" id="GAA4448495.1"/>
    </source>
</evidence>